<sequence length="488" mass="53972">MCLCPDYSSRPGLSSTPNLIPPRIELLVVLGRVWEGGETLSLSVASLSIMRAVGMRLTGRRIAHYKVKQKLRTKVLPPHTANKEISHTAQSHSPHSHPLICTLPPNLKTLNLGIKPPALRVISPTKFPMHEKLLVTLPAPLPELRERNHVLLQVNMMSVHYLEEISSGCRDRVSLSIRWNQARLVVHLDPSPTGGTMEDSLIQEYNAACINEDYDEEETMSDRILDAIIESGRAAFDELAPPADSPTSSSSSDLHSLLFPEEFTFRFRTLNNKSEVSLVNSGGSLKQAQGLFQLTVSEDIDAPGFSTKDIRVLQKQIGDGYIAHVLAGGQEMCAKVGDDTSAEAMQRELSTLAKIRASRYVDILRVPKLLGLVQTPEDGRIIGILERLVPDVPELSSLADVETPASIDHTRRKKWASQVEETVRLLHQLGLTWGDGKASNVLIDRDTDDAWVVDFGGGWTDGWVERELSGTVEGDEMALRKIVEWLEV</sequence>
<organism evidence="2 3">
    <name type="scientific">Thyridium curvatum</name>
    <dbReference type="NCBI Taxonomy" id="1093900"/>
    <lineage>
        <taxon>Eukaryota</taxon>
        <taxon>Fungi</taxon>
        <taxon>Dikarya</taxon>
        <taxon>Ascomycota</taxon>
        <taxon>Pezizomycotina</taxon>
        <taxon>Sordariomycetes</taxon>
        <taxon>Sordariomycetidae</taxon>
        <taxon>Thyridiales</taxon>
        <taxon>Thyridiaceae</taxon>
        <taxon>Thyridium</taxon>
    </lineage>
</organism>
<dbReference type="PROSITE" id="PS50011">
    <property type="entry name" value="PROTEIN_KINASE_DOM"/>
    <property type="match status" value="1"/>
</dbReference>
<dbReference type="GO" id="GO:0004672">
    <property type="term" value="F:protein kinase activity"/>
    <property type="evidence" value="ECO:0007669"/>
    <property type="project" value="InterPro"/>
</dbReference>
<dbReference type="AlphaFoldDB" id="A0A507AYA7"/>
<dbReference type="OrthoDB" id="4062651at2759"/>
<evidence type="ECO:0000313" key="3">
    <source>
        <dbReference type="Proteomes" id="UP000319257"/>
    </source>
</evidence>
<dbReference type="InParanoid" id="A0A507AYA7"/>
<dbReference type="InterPro" id="IPR011009">
    <property type="entry name" value="Kinase-like_dom_sf"/>
</dbReference>
<dbReference type="GeneID" id="41968131"/>
<dbReference type="GO" id="GO:0005524">
    <property type="term" value="F:ATP binding"/>
    <property type="evidence" value="ECO:0007669"/>
    <property type="project" value="InterPro"/>
</dbReference>
<gene>
    <name evidence="2" type="ORF">E0L32_000684</name>
</gene>
<evidence type="ECO:0000259" key="1">
    <source>
        <dbReference type="PROSITE" id="PS50011"/>
    </source>
</evidence>
<name>A0A507AYA7_9PEZI</name>
<keyword evidence="3" id="KW-1185">Reference proteome</keyword>
<dbReference type="STRING" id="1093900.A0A507AYA7"/>
<dbReference type="Proteomes" id="UP000319257">
    <property type="component" value="Unassembled WGS sequence"/>
</dbReference>
<accession>A0A507AYA7</accession>
<dbReference type="EMBL" id="SKBQ01000003">
    <property type="protein sequence ID" value="TPX12507.1"/>
    <property type="molecule type" value="Genomic_DNA"/>
</dbReference>
<feature type="domain" description="Protein kinase" evidence="1">
    <location>
        <begin position="311"/>
        <end position="488"/>
    </location>
</feature>
<proteinExistence type="predicted"/>
<reference evidence="2 3" key="1">
    <citation type="submission" date="2019-06" db="EMBL/GenBank/DDBJ databases">
        <title>Draft genome sequence of the filamentous fungus Phialemoniopsis curvata isolated from diesel fuel.</title>
        <authorList>
            <person name="Varaljay V.A."/>
            <person name="Lyon W.J."/>
            <person name="Crouch A.L."/>
            <person name="Drake C.E."/>
            <person name="Hollomon J.M."/>
            <person name="Nadeau L.J."/>
            <person name="Nunn H.S."/>
            <person name="Stevenson B.S."/>
            <person name="Bojanowski C.L."/>
            <person name="Crookes-Goodson W.J."/>
        </authorList>
    </citation>
    <scope>NUCLEOTIDE SEQUENCE [LARGE SCALE GENOMIC DNA]</scope>
    <source>
        <strain evidence="2 3">D216</strain>
    </source>
</reference>
<dbReference type="Gene3D" id="1.10.510.10">
    <property type="entry name" value="Transferase(Phosphotransferase) domain 1"/>
    <property type="match status" value="1"/>
</dbReference>
<dbReference type="SUPFAM" id="SSF56112">
    <property type="entry name" value="Protein kinase-like (PK-like)"/>
    <property type="match status" value="1"/>
</dbReference>
<dbReference type="InterPro" id="IPR000719">
    <property type="entry name" value="Prot_kinase_dom"/>
</dbReference>
<comment type="caution">
    <text evidence="2">The sequence shown here is derived from an EMBL/GenBank/DDBJ whole genome shotgun (WGS) entry which is preliminary data.</text>
</comment>
<evidence type="ECO:0000313" key="2">
    <source>
        <dbReference type="EMBL" id="TPX12507.1"/>
    </source>
</evidence>
<protein>
    <recommendedName>
        <fullName evidence="1">Protein kinase domain-containing protein</fullName>
    </recommendedName>
</protein>
<dbReference type="RefSeq" id="XP_030994218.1">
    <property type="nucleotide sequence ID" value="XM_031141523.1"/>
</dbReference>